<evidence type="ECO:0000256" key="2">
    <source>
        <dbReference type="SAM" id="MobiDB-lite"/>
    </source>
</evidence>
<dbReference type="SMART" id="SM00321">
    <property type="entry name" value="WSC"/>
    <property type="match status" value="2"/>
</dbReference>
<dbReference type="PANTHER" id="PTHR45964:SF5">
    <property type="entry name" value="WSCD FAMILY MEMBER CG9164"/>
    <property type="match status" value="1"/>
</dbReference>
<evidence type="ECO:0000256" key="1">
    <source>
        <dbReference type="ARBA" id="ARBA00022737"/>
    </source>
</evidence>
<dbReference type="Pfam" id="PF01822">
    <property type="entry name" value="WSC"/>
    <property type="match status" value="2"/>
</dbReference>
<dbReference type="InterPro" id="IPR051589">
    <property type="entry name" value="Sialate-O-sulfotransferase"/>
</dbReference>
<keyword evidence="1" id="KW-0677">Repeat</keyword>
<organism evidence="5 6">
    <name type="scientific">Mycena citricolor</name>
    <dbReference type="NCBI Taxonomy" id="2018698"/>
    <lineage>
        <taxon>Eukaryota</taxon>
        <taxon>Fungi</taxon>
        <taxon>Dikarya</taxon>
        <taxon>Basidiomycota</taxon>
        <taxon>Agaricomycotina</taxon>
        <taxon>Agaricomycetes</taxon>
        <taxon>Agaricomycetidae</taxon>
        <taxon>Agaricales</taxon>
        <taxon>Marasmiineae</taxon>
        <taxon>Mycenaceae</taxon>
        <taxon>Mycena</taxon>
    </lineage>
</organism>
<dbReference type="InterPro" id="IPR002889">
    <property type="entry name" value="WSC_carb-bd"/>
</dbReference>
<feature type="chain" id="PRO_5042211124" description="WSC domain-containing protein" evidence="3">
    <location>
        <begin position="19"/>
        <end position="434"/>
    </location>
</feature>
<dbReference type="PROSITE" id="PS51212">
    <property type="entry name" value="WSC"/>
    <property type="match status" value="1"/>
</dbReference>
<evidence type="ECO:0000256" key="3">
    <source>
        <dbReference type="SAM" id="SignalP"/>
    </source>
</evidence>
<feature type="domain" description="WSC" evidence="4">
    <location>
        <begin position="147"/>
        <end position="256"/>
    </location>
</feature>
<dbReference type="AlphaFoldDB" id="A0AAD2HPD7"/>
<protein>
    <recommendedName>
        <fullName evidence="4">WSC domain-containing protein</fullName>
    </recommendedName>
</protein>
<evidence type="ECO:0000259" key="4">
    <source>
        <dbReference type="PROSITE" id="PS51212"/>
    </source>
</evidence>
<feature type="signal peptide" evidence="3">
    <location>
        <begin position="1"/>
        <end position="18"/>
    </location>
</feature>
<evidence type="ECO:0000313" key="6">
    <source>
        <dbReference type="Proteomes" id="UP001295794"/>
    </source>
</evidence>
<dbReference type="EMBL" id="CAVNYO010000434">
    <property type="protein sequence ID" value="CAK5279135.1"/>
    <property type="molecule type" value="Genomic_DNA"/>
</dbReference>
<gene>
    <name evidence="5" type="ORF">MYCIT1_LOCUS28947</name>
</gene>
<evidence type="ECO:0000313" key="5">
    <source>
        <dbReference type="EMBL" id="CAK5279135.1"/>
    </source>
</evidence>
<keyword evidence="3" id="KW-0732">Signal</keyword>
<comment type="caution">
    <text evidence="5">The sequence shown here is derived from an EMBL/GenBank/DDBJ whole genome shotgun (WGS) entry which is preliminary data.</text>
</comment>
<dbReference type="Proteomes" id="UP001295794">
    <property type="component" value="Unassembled WGS sequence"/>
</dbReference>
<sequence>MSSVLSLTPLLLLPFVLGADVRVLSRQTNPANLPANWSLAGCFTDVSVARTLAASSTAGPNMTVASCINFCAGEGYIFAGVEFGDECCASMTFSSAVSFSRAFTYQIATPRSKSPAGKPRSRTVQSPAPATTARSAARPADSRSTPVARRVPCSCQTQQPDGLTKGVSRIDNTANRTLPVPINVPVGVTAETCTAACMSAGKYVWSGLENGHECWCGSSVGGIAAHVSDDDCRAVCSADHTEYCGNANRLALYGFTSADAPPPPPQTCETTVSNFTLLAVYRNPPVGGPKQVNVRAVLVELVPNTFWTILSACATCCSDWPTFTLQNSVFHPHSFSNPVQSMTSIGAADGESPAFVASSPPFPGTQAYCAQQSAINLTSPPLLSFGGQSDSWSLCTNTSLNANGRIDLVHSPVTNHPNYLFSSCNAVDLLVMQN</sequence>
<name>A0AAD2HPD7_9AGAR</name>
<keyword evidence="6" id="KW-1185">Reference proteome</keyword>
<reference evidence="5" key="1">
    <citation type="submission" date="2023-11" db="EMBL/GenBank/DDBJ databases">
        <authorList>
            <person name="De Vega J J."/>
            <person name="De Vega J J."/>
        </authorList>
    </citation>
    <scope>NUCLEOTIDE SEQUENCE</scope>
</reference>
<proteinExistence type="predicted"/>
<accession>A0AAD2HPD7</accession>
<feature type="compositionally biased region" description="Low complexity" evidence="2">
    <location>
        <begin position="126"/>
        <end position="146"/>
    </location>
</feature>
<dbReference type="PANTHER" id="PTHR45964">
    <property type="entry name" value="WSCD FAMILY MEMBER CG9164"/>
    <property type="match status" value="1"/>
</dbReference>
<feature type="region of interest" description="Disordered" evidence="2">
    <location>
        <begin position="110"/>
        <end position="168"/>
    </location>
</feature>